<proteinExistence type="predicted"/>
<dbReference type="EMBL" id="WMLB01000017">
    <property type="protein sequence ID" value="MTH67930.1"/>
    <property type="molecule type" value="Genomic_DNA"/>
</dbReference>
<reference evidence="2 3" key="1">
    <citation type="submission" date="2019-11" db="EMBL/GenBank/DDBJ databases">
        <title>Agromyces kandeliae sp. nov., isolated from mangrove soil.</title>
        <authorList>
            <person name="Wang R."/>
        </authorList>
    </citation>
    <scope>NUCLEOTIDE SEQUENCE [LARGE SCALE GENOMIC DNA]</scope>
    <source>
        <strain evidence="2 3">JCM 11433</strain>
    </source>
</reference>
<organism evidence="2 3">
    <name type="scientific">Agromyces bracchium</name>
    <dbReference type="NCBI Taxonomy" id="88376"/>
    <lineage>
        <taxon>Bacteria</taxon>
        <taxon>Bacillati</taxon>
        <taxon>Actinomycetota</taxon>
        <taxon>Actinomycetes</taxon>
        <taxon>Micrococcales</taxon>
        <taxon>Microbacteriaceae</taxon>
        <taxon>Agromyces</taxon>
    </lineage>
</organism>
<evidence type="ECO:0000313" key="3">
    <source>
        <dbReference type="Proteomes" id="UP000433071"/>
    </source>
</evidence>
<dbReference type="InterPro" id="IPR021255">
    <property type="entry name" value="DUF2807"/>
</dbReference>
<dbReference type="Gene3D" id="2.160.20.120">
    <property type="match status" value="1"/>
</dbReference>
<evidence type="ECO:0000259" key="1">
    <source>
        <dbReference type="Pfam" id="PF10988"/>
    </source>
</evidence>
<dbReference type="RefSeq" id="WP_155051001.1">
    <property type="nucleotide sequence ID" value="NZ_BAAAIB010000001.1"/>
</dbReference>
<evidence type="ECO:0000313" key="2">
    <source>
        <dbReference type="EMBL" id="MTH67930.1"/>
    </source>
</evidence>
<dbReference type="AlphaFoldDB" id="A0A6I3LZM2"/>
<dbReference type="Proteomes" id="UP000433071">
    <property type="component" value="Unassembled WGS sequence"/>
</dbReference>
<dbReference type="PANTHER" id="PTHR39200">
    <property type="entry name" value="HYPOTHETICAL EXPORTED PROTEIN"/>
    <property type="match status" value="1"/>
</dbReference>
<dbReference type="PANTHER" id="PTHR39200:SF1">
    <property type="entry name" value="AUTO-TRANSPORTER ADHESIN HEAD GIN DOMAIN-CONTAINING PROTEIN-RELATED"/>
    <property type="match status" value="1"/>
</dbReference>
<accession>A0A6I3LZM2</accession>
<feature type="domain" description="Putative auto-transporter adhesin head GIN" evidence="1">
    <location>
        <begin position="59"/>
        <end position="238"/>
    </location>
</feature>
<protein>
    <recommendedName>
        <fullName evidence="1">Putative auto-transporter adhesin head GIN domain-containing protein</fullName>
    </recommendedName>
</protein>
<dbReference type="OrthoDB" id="7058210at2"/>
<name>A0A6I3LZM2_9MICO</name>
<dbReference type="Pfam" id="PF10988">
    <property type="entry name" value="DUF2807"/>
    <property type="match status" value="1"/>
</dbReference>
<sequence length="253" mass="25907">MPARRALVRPALHRPRRGLARAASVVLAAGVLVALTACVPFVTAGDTRTETREIGDASSVSLRGSGDITIRLGEAPSLTVTGGENVLERLTTEVEGDELVIDMQRGPIVVGARDLVFDITLTSLESVLISGSGDVTAEFGDADDVTLEIRGSGEIETDELDASTVRASISGSGSIVPSGTTDELQVQVDGSGDVDASDLRAASARVVLSGSGEISVDASETLDVVLSGSGTVRYSGRPEIRSTVSGSGEITPS</sequence>
<comment type="caution">
    <text evidence="2">The sequence shown here is derived from an EMBL/GenBank/DDBJ whole genome shotgun (WGS) entry which is preliminary data.</text>
</comment>
<gene>
    <name evidence="2" type="ORF">GJ743_06030</name>
</gene>
<keyword evidence="3" id="KW-1185">Reference proteome</keyword>